<proteinExistence type="predicted"/>
<evidence type="ECO:0000313" key="2">
    <source>
        <dbReference type="Proteomes" id="UP000325295"/>
    </source>
</evidence>
<dbReference type="Pfam" id="PF08796">
    <property type="entry name" value="DUF1797"/>
    <property type="match status" value="1"/>
</dbReference>
<evidence type="ECO:0000313" key="1">
    <source>
        <dbReference type="EMBL" id="QER67165.1"/>
    </source>
</evidence>
<protein>
    <submittedName>
        <fullName evidence="1">DUF1797 family protein</fullName>
    </submittedName>
</protein>
<gene>
    <name evidence="1" type="ORF">F0161_04305</name>
</gene>
<dbReference type="InterPro" id="IPR014904">
    <property type="entry name" value="YkuJ-like"/>
</dbReference>
<name>A0A5P1X1A7_9LACO</name>
<dbReference type="Gene3D" id="3.30.720.20">
    <property type="entry name" value="Protein of unknown function DUF1797"/>
    <property type="match status" value="1"/>
</dbReference>
<dbReference type="OrthoDB" id="2361638at2"/>
<keyword evidence="2" id="KW-1185">Reference proteome</keyword>
<dbReference type="SUPFAM" id="SSF143567">
    <property type="entry name" value="YkuJ-like"/>
    <property type="match status" value="1"/>
</dbReference>
<dbReference type="EMBL" id="CP043939">
    <property type="protein sequence ID" value="QER67165.1"/>
    <property type="molecule type" value="Genomic_DNA"/>
</dbReference>
<dbReference type="RefSeq" id="WP_137602853.1">
    <property type="nucleotide sequence ID" value="NZ_BJEB01000102.1"/>
</dbReference>
<dbReference type="InterPro" id="IPR038073">
    <property type="entry name" value="YkuJ-like_sf"/>
</dbReference>
<dbReference type="KEGG" id="lnn:F0161_04305"/>
<dbReference type="AlphaFoldDB" id="A0A5P1X1A7"/>
<reference evidence="1 2" key="1">
    <citation type="submission" date="2019-09" db="EMBL/GenBank/DDBJ databases">
        <title>Complete Genome Sequence of Lactobacillus nenjiangensis SH-Y15, isolated from sauerkraut.</title>
        <authorList>
            <person name="Yang H."/>
        </authorList>
    </citation>
    <scope>NUCLEOTIDE SEQUENCE [LARGE SCALE GENOMIC DNA]</scope>
    <source>
        <strain evidence="1 2">SH-Y15</strain>
    </source>
</reference>
<accession>A0A5P1X1A7</accession>
<organism evidence="1 2">
    <name type="scientific">Paucilactobacillus nenjiangensis</name>
    <dbReference type="NCBI Taxonomy" id="1296540"/>
    <lineage>
        <taxon>Bacteria</taxon>
        <taxon>Bacillati</taxon>
        <taxon>Bacillota</taxon>
        <taxon>Bacilli</taxon>
        <taxon>Lactobacillales</taxon>
        <taxon>Lactobacillaceae</taxon>
        <taxon>Paucilactobacillus</taxon>
    </lineage>
</organism>
<dbReference type="Proteomes" id="UP000325295">
    <property type="component" value="Chromosome"/>
</dbReference>
<sequence length="82" mass="9808">MDQLSLFKIISRLHAMQSDQTDDVQVRRFEMFGVELCNVEYKHVTGLYTVEEYRPYQQFEFDNLDLAAIEIYDCLSELQETF</sequence>